<keyword evidence="1" id="KW-0812">Transmembrane</keyword>
<organism evidence="2 3">
    <name type="scientific">Gottfriedia endophytica</name>
    <dbReference type="NCBI Taxonomy" id="2820819"/>
    <lineage>
        <taxon>Bacteria</taxon>
        <taxon>Bacillati</taxon>
        <taxon>Bacillota</taxon>
        <taxon>Bacilli</taxon>
        <taxon>Bacillales</taxon>
        <taxon>Bacillaceae</taxon>
        <taxon>Gottfriedia</taxon>
    </lineage>
</organism>
<dbReference type="RefSeq" id="WP_209402375.1">
    <property type="nucleotide sequence ID" value="NZ_JAGIYQ010000002.1"/>
</dbReference>
<keyword evidence="1" id="KW-1133">Transmembrane helix</keyword>
<dbReference type="PANTHER" id="PTHR37814">
    <property type="entry name" value="CONSERVED MEMBRANE PROTEIN"/>
    <property type="match status" value="1"/>
</dbReference>
<feature type="transmembrane region" description="Helical" evidence="1">
    <location>
        <begin position="147"/>
        <end position="165"/>
    </location>
</feature>
<feature type="transmembrane region" description="Helical" evidence="1">
    <location>
        <begin position="12"/>
        <end position="28"/>
    </location>
</feature>
<evidence type="ECO:0000313" key="2">
    <source>
        <dbReference type="EMBL" id="MBP0724137.1"/>
    </source>
</evidence>
<feature type="transmembrane region" description="Helical" evidence="1">
    <location>
        <begin position="327"/>
        <end position="344"/>
    </location>
</feature>
<feature type="transmembrane region" description="Helical" evidence="1">
    <location>
        <begin position="303"/>
        <end position="321"/>
    </location>
</feature>
<keyword evidence="3" id="KW-1185">Reference proteome</keyword>
<feature type="transmembrane region" description="Helical" evidence="1">
    <location>
        <begin position="117"/>
        <end position="135"/>
    </location>
</feature>
<feature type="transmembrane region" description="Helical" evidence="1">
    <location>
        <begin position="40"/>
        <end position="62"/>
    </location>
</feature>
<comment type="caution">
    <text evidence="2">The sequence shown here is derived from an EMBL/GenBank/DDBJ whole genome shotgun (WGS) entry which is preliminary data.</text>
</comment>
<feature type="transmembrane region" description="Helical" evidence="1">
    <location>
        <begin position="194"/>
        <end position="213"/>
    </location>
</feature>
<dbReference type="AlphaFoldDB" id="A0A940NHH9"/>
<feature type="transmembrane region" description="Helical" evidence="1">
    <location>
        <begin position="225"/>
        <end position="246"/>
    </location>
</feature>
<sequence>MAGYDKKEIRNIAFTYVGTVIGAGFATGKEIVEFFSINGGYGTIGIIISTFLFSVLGTKIMLIANEHKLKSAQAFNVMLFGNIGGNIINGLLFFVLLGVTSVMLSGAGAIFHNHLNFNPLIGSIIFIALTFIILLKGTEGLFNLNNTVVPIMILFVVTVFLNANFDKLFSSKIDIGTIFPTAYQLNSNVFTNPITYVCLNMALAQAVLVPIGAECTNKSSLKIGGIVGGILLGIILLISHFSISTINHFKDFEIPMAEVIKQIHPFFYFLFLFVILAEIFTTLVGNIYGMTKQLTGTEQTNQPLIILLILFVCFFISIIGYGPLLTFLYPLIGWITFIVMLTLLRPSRKS</sequence>
<evidence type="ECO:0000313" key="3">
    <source>
        <dbReference type="Proteomes" id="UP000682134"/>
    </source>
</evidence>
<dbReference type="InterPro" id="IPR038728">
    <property type="entry name" value="YkvI-like"/>
</dbReference>
<keyword evidence="1" id="KW-0472">Membrane</keyword>
<proteinExistence type="predicted"/>
<dbReference type="Proteomes" id="UP000682134">
    <property type="component" value="Unassembled WGS sequence"/>
</dbReference>
<dbReference type="EMBL" id="JAGIYQ010000002">
    <property type="protein sequence ID" value="MBP0724137.1"/>
    <property type="molecule type" value="Genomic_DNA"/>
</dbReference>
<protein>
    <recommendedName>
        <fullName evidence="4">Membrane protein YkvI</fullName>
    </recommendedName>
</protein>
<evidence type="ECO:0000256" key="1">
    <source>
        <dbReference type="SAM" id="Phobius"/>
    </source>
</evidence>
<accession>A0A940NHH9</accession>
<reference evidence="2" key="1">
    <citation type="submission" date="2021-04" db="EMBL/GenBank/DDBJ databases">
        <title>Genome seq and assembly of Bacillus sp.</title>
        <authorList>
            <person name="Chhetri G."/>
        </authorList>
    </citation>
    <scope>NUCLEOTIDE SEQUENCE</scope>
    <source>
        <strain evidence="2">RG28</strain>
    </source>
</reference>
<evidence type="ECO:0008006" key="4">
    <source>
        <dbReference type="Google" id="ProtNLM"/>
    </source>
</evidence>
<dbReference type="PANTHER" id="PTHR37814:SF1">
    <property type="entry name" value="MEMBRANE PROTEIN"/>
    <property type="match status" value="1"/>
</dbReference>
<feature type="transmembrane region" description="Helical" evidence="1">
    <location>
        <begin position="83"/>
        <end position="111"/>
    </location>
</feature>
<feature type="transmembrane region" description="Helical" evidence="1">
    <location>
        <begin position="266"/>
        <end position="291"/>
    </location>
</feature>
<gene>
    <name evidence="2" type="ORF">J5Y03_02930</name>
</gene>
<name>A0A940NHH9_9BACI</name>